<keyword evidence="1" id="KW-0472">Membrane</keyword>
<dbReference type="GO" id="GO:0005840">
    <property type="term" value="C:ribosome"/>
    <property type="evidence" value="ECO:0007669"/>
    <property type="project" value="UniProtKB-KW"/>
</dbReference>
<feature type="transmembrane region" description="Helical" evidence="1">
    <location>
        <begin position="59"/>
        <end position="78"/>
    </location>
</feature>
<keyword evidence="1" id="KW-1133">Transmembrane helix</keyword>
<protein>
    <submittedName>
        <fullName evidence="2">Ribosomal protein L20</fullName>
    </submittedName>
</protein>
<keyword evidence="1" id="KW-0812">Transmembrane</keyword>
<name>A0A8K1YU21_9FLOR</name>
<evidence type="ECO:0000313" key="2">
    <source>
        <dbReference type="EMBL" id="UEQ11866.1"/>
    </source>
</evidence>
<dbReference type="EMBL" id="MK611801">
    <property type="protein sequence ID" value="UEQ11866.1"/>
    <property type="molecule type" value="Genomic_DNA"/>
</dbReference>
<geneLocation type="mitochondrion" evidence="2"/>
<dbReference type="AlphaFoldDB" id="A0A8K1YU21"/>
<reference evidence="2" key="1">
    <citation type="submission" date="2019-03" db="EMBL/GenBank/DDBJ databases">
        <title>Phycologia Chloroplast and mitochondrial genomes of Kumanoa mahlacensis.</title>
        <authorList>
            <person name="Fang K."/>
        </authorList>
    </citation>
    <scope>NUCLEOTIDE SEQUENCE</scope>
    <source>
        <strain evidence="2">SAS-FKP1701</strain>
    </source>
</reference>
<keyword evidence="2" id="KW-0496">Mitochondrion</keyword>
<organism evidence="2">
    <name type="scientific">Kumanoa mahlacensis</name>
    <dbReference type="NCBI Taxonomy" id="1196387"/>
    <lineage>
        <taxon>Eukaryota</taxon>
        <taxon>Rhodophyta</taxon>
        <taxon>Florideophyceae</taxon>
        <taxon>Nemaliophycidae</taxon>
        <taxon>Batrachospermales</taxon>
        <taxon>Batrachospermaceae</taxon>
        <taxon>Kumanoa</taxon>
    </lineage>
</organism>
<proteinExistence type="predicted"/>
<keyword evidence="2" id="KW-0689">Ribosomal protein</keyword>
<keyword evidence="2" id="KW-0687">Ribonucleoprotein</keyword>
<sequence>MRDFKKIKIEKNKTIWRKLKKRTNLKNFRLNSASVITYTKYNTLTNFKKTYLLGLNLKLLSQVFAEEACILVLFYYWLRKYNFNFY</sequence>
<gene>
    <name evidence="2" type="primary">rpl20</name>
</gene>
<accession>A0A8K1YU21</accession>
<evidence type="ECO:0000256" key="1">
    <source>
        <dbReference type="SAM" id="Phobius"/>
    </source>
</evidence>